<keyword evidence="2" id="KW-0378">Hydrolase</keyword>
<accession>A0A1L9NY09</accession>
<dbReference type="PANTHER" id="PTHR11102">
    <property type="entry name" value="SEL-1-LIKE PROTEIN"/>
    <property type="match status" value="1"/>
</dbReference>
<dbReference type="PANTHER" id="PTHR11102:SF160">
    <property type="entry name" value="ERAD-ASSOCIATED E3 UBIQUITIN-PROTEIN LIGASE COMPONENT HRD3"/>
    <property type="match status" value="1"/>
</dbReference>
<dbReference type="InterPro" id="IPR011990">
    <property type="entry name" value="TPR-like_helical_dom_sf"/>
</dbReference>
<dbReference type="Gene3D" id="1.25.40.10">
    <property type="entry name" value="Tetratricopeptide repeat domain"/>
    <property type="match status" value="1"/>
</dbReference>
<dbReference type="SMART" id="SM00671">
    <property type="entry name" value="SEL1"/>
    <property type="match status" value="3"/>
</dbReference>
<reference evidence="2 3" key="1">
    <citation type="submission" date="2016-10" db="EMBL/GenBank/DDBJ databases">
        <title>Genome sequence of Planktotalea frisia SH6-1.</title>
        <authorList>
            <person name="Poehlein A."/>
            <person name="Bakenhus I."/>
            <person name="Voget S."/>
            <person name="Brinkhoff T."/>
            <person name="Simon M."/>
        </authorList>
    </citation>
    <scope>NUCLEOTIDE SEQUENCE [LARGE SCALE GENOMIC DNA]</scope>
    <source>
        <strain evidence="2 3">SH6-1</strain>
    </source>
</reference>
<keyword evidence="3" id="KW-1185">Reference proteome</keyword>
<organism evidence="2 3">
    <name type="scientific">Planktotalea frisia</name>
    <dbReference type="NCBI Taxonomy" id="696762"/>
    <lineage>
        <taxon>Bacteria</taxon>
        <taxon>Pseudomonadati</taxon>
        <taxon>Pseudomonadota</taxon>
        <taxon>Alphaproteobacteria</taxon>
        <taxon>Rhodobacterales</taxon>
        <taxon>Paracoccaceae</taxon>
        <taxon>Planktotalea</taxon>
    </lineage>
</organism>
<dbReference type="SUPFAM" id="SSF81901">
    <property type="entry name" value="HCP-like"/>
    <property type="match status" value="1"/>
</dbReference>
<dbReference type="OrthoDB" id="9816009at2"/>
<comment type="caution">
    <text evidence="2">The sequence shown here is derived from an EMBL/GenBank/DDBJ whole genome shotgun (WGS) entry which is preliminary data.</text>
</comment>
<feature type="signal peptide" evidence="1">
    <location>
        <begin position="1"/>
        <end position="19"/>
    </location>
</feature>
<dbReference type="STRING" id="696762.PFRI_16100"/>
<gene>
    <name evidence="2" type="primary">hcpC_2</name>
    <name evidence="2" type="ORF">PFRI_16100</name>
</gene>
<feature type="chain" id="PRO_5012589406" evidence="1">
    <location>
        <begin position="20"/>
        <end position="180"/>
    </location>
</feature>
<dbReference type="InterPro" id="IPR006597">
    <property type="entry name" value="Sel1-like"/>
</dbReference>
<name>A0A1L9NY09_9RHOB</name>
<dbReference type="RefSeq" id="WP_072630194.1">
    <property type="nucleotide sequence ID" value="NZ_MLCB01000117.1"/>
</dbReference>
<dbReference type="GO" id="GO:0008800">
    <property type="term" value="F:beta-lactamase activity"/>
    <property type="evidence" value="ECO:0007669"/>
    <property type="project" value="UniProtKB-EC"/>
</dbReference>
<dbReference type="AlphaFoldDB" id="A0A1L9NY09"/>
<dbReference type="EC" id="3.5.2.6" evidence="2"/>
<dbReference type="EMBL" id="MLCB01000117">
    <property type="protein sequence ID" value="OJI94170.1"/>
    <property type="molecule type" value="Genomic_DNA"/>
</dbReference>
<dbReference type="Proteomes" id="UP000184514">
    <property type="component" value="Unassembled WGS sequence"/>
</dbReference>
<evidence type="ECO:0000313" key="3">
    <source>
        <dbReference type="Proteomes" id="UP000184514"/>
    </source>
</evidence>
<sequence length="180" mass="19087">MRLISLALLAALAAPVAYGAPTQDDIAAARLAYIAGDYNDALKVIQEGADAGNAMALNILGAAYQDGHGVEQDTSKAVELFEQAAKAGEVRAFFNLGTLFAEGSEPFEIDRIRAAKEFQSAADQGYGPAMTALGRLQETAEPANHEQAAYWYEKGHKAGDVIGTTNLAHAYVKGRGREEN</sequence>
<dbReference type="Pfam" id="PF08238">
    <property type="entry name" value="Sel1"/>
    <property type="match status" value="3"/>
</dbReference>
<dbReference type="InterPro" id="IPR050767">
    <property type="entry name" value="Sel1_AlgK"/>
</dbReference>
<evidence type="ECO:0000256" key="1">
    <source>
        <dbReference type="SAM" id="SignalP"/>
    </source>
</evidence>
<protein>
    <submittedName>
        <fullName evidence="2">Putative beta-lactamase HcpC</fullName>
        <ecNumber evidence="2">3.5.2.6</ecNumber>
    </submittedName>
</protein>
<proteinExistence type="predicted"/>
<evidence type="ECO:0000313" key="2">
    <source>
        <dbReference type="EMBL" id="OJI94170.1"/>
    </source>
</evidence>
<keyword evidence="1" id="KW-0732">Signal</keyword>